<keyword evidence="5 13" id="KW-0648">Protein biosynthesis</keyword>
<keyword evidence="2 13" id="KW-0547">Nucleotide-binding</keyword>
<dbReference type="NCBIfam" id="TIGR00234">
    <property type="entry name" value="tyrS"/>
    <property type="match status" value="1"/>
</dbReference>
<dbReference type="Pfam" id="PF22421">
    <property type="entry name" value="SYY_C-terminal"/>
    <property type="match status" value="1"/>
</dbReference>
<comment type="catalytic activity">
    <reaction evidence="8 11">
        <text>L-methionyl-[protein] + [thioredoxin]-disulfide + H2O = L-methionyl-(S)-S-oxide-[protein] + [thioredoxin]-dithiol</text>
        <dbReference type="Rhea" id="RHEA:14217"/>
        <dbReference type="Rhea" id="RHEA-COMP:10698"/>
        <dbReference type="Rhea" id="RHEA-COMP:10700"/>
        <dbReference type="Rhea" id="RHEA-COMP:12313"/>
        <dbReference type="Rhea" id="RHEA-COMP:12315"/>
        <dbReference type="ChEBI" id="CHEBI:15377"/>
        <dbReference type="ChEBI" id="CHEBI:16044"/>
        <dbReference type="ChEBI" id="CHEBI:29950"/>
        <dbReference type="ChEBI" id="CHEBI:44120"/>
        <dbReference type="ChEBI" id="CHEBI:50058"/>
        <dbReference type="EC" id="1.8.4.11"/>
    </reaction>
</comment>
<dbReference type="PROSITE" id="PS50889">
    <property type="entry name" value="S4"/>
    <property type="match status" value="1"/>
</dbReference>
<dbReference type="SUPFAM" id="SSF55174">
    <property type="entry name" value="Alpha-L RNA-binding motif"/>
    <property type="match status" value="1"/>
</dbReference>
<sequence length="575" mass="65600">MKRIYLAAGCFWGAQAFLDQAKGVSSTQVVYLNGGFEGVTYKQVCQSSGHVEAVEINYDPNQISDETIWNLFLKIVDPYSLNQQGNDKGIQYRCGVYAQNQEDLNVFLEFNKKFVASENRTNFLEFDLVKDLTIAEEYHQKYLEKNPQGYCHIDLSSFPKNLQKSNISNFIYELKQRNIIKDISDEQKFANIQKGQKIYIGFDPTAQSLHLGNYIAISVLKRLQKLGIETIAVVGGATGMIGDPSFASKERVLLDLPTLLDNKVKIIKQLQGFGLEVFDNLQIYEQMTIIDFLRDIGKNINIAYLLAKDSIATRIQSGLSFTEFSYQLIQGWDFKFLHENHNVIGQGGGSDQWGNMVTGLDIIKKTIGETNSFVFTTNLLTDEQGRKFGKTFGGEPMWLDGQMFSPYKLYQFLYNQSDEQAEKIMMMLSFSSLNEIQALINDHNLNKKARLLQKRLAEEIVFDIHGKQGLELANKISSILFGKVSYEMINQNEKNELAKVLPFFKVQKFNAEILLENKIFNSRRELREFMNDGALEINGVKIQQADDLNSNLLDDENRLLIKKGKKSFFIIEVAK</sequence>
<gene>
    <name evidence="16" type="primary">msrA-tyrS</name>
    <name evidence="11" type="synonym">msrA</name>
    <name evidence="16" type="ORF">MYB_02065</name>
</gene>
<dbReference type="InterPro" id="IPR002305">
    <property type="entry name" value="aa-tRNA-synth_Ic"/>
</dbReference>
<evidence type="ECO:0000256" key="11">
    <source>
        <dbReference type="HAMAP-Rule" id="MF_01401"/>
    </source>
</evidence>
<dbReference type="GO" id="GO:0008113">
    <property type="term" value="F:peptide-methionine (S)-S-oxide reductase activity"/>
    <property type="evidence" value="ECO:0007669"/>
    <property type="project" value="UniProtKB-UniRule"/>
</dbReference>
<dbReference type="GO" id="GO:0004831">
    <property type="term" value="F:tyrosine-tRNA ligase activity"/>
    <property type="evidence" value="ECO:0007669"/>
    <property type="project" value="UniProtKB-UniRule"/>
</dbReference>
<evidence type="ECO:0000256" key="1">
    <source>
        <dbReference type="ARBA" id="ARBA00022598"/>
    </source>
</evidence>
<dbReference type="EMBL" id="CP007154">
    <property type="protein sequence ID" value="AHH45417.1"/>
    <property type="molecule type" value="Genomic_DNA"/>
</dbReference>
<evidence type="ECO:0000256" key="3">
    <source>
        <dbReference type="ARBA" id="ARBA00022840"/>
    </source>
</evidence>
<dbReference type="eggNOG" id="COG0162">
    <property type="taxonomic scope" value="Bacteria"/>
</dbReference>
<dbReference type="InterPro" id="IPR024088">
    <property type="entry name" value="Tyr-tRNA-ligase_bac-type"/>
</dbReference>
<evidence type="ECO:0000256" key="9">
    <source>
        <dbReference type="ARBA" id="ARBA00048248"/>
    </source>
</evidence>
<dbReference type="InterPro" id="IPR036509">
    <property type="entry name" value="Met_Sox_Rdtase_MsrA_sf"/>
</dbReference>
<evidence type="ECO:0000256" key="6">
    <source>
        <dbReference type="ARBA" id="ARBA00023002"/>
    </source>
</evidence>
<dbReference type="AlphaFoldDB" id="W5UTH6"/>
<keyword evidence="17" id="KW-1185">Reference proteome</keyword>
<dbReference type="SUPFAM" id="SSF52374">
    <property type="entry name" value="Nucleotidylyl transferase"/>
    <property type="match status" value="1"/>
</dbReference>
<dbReference type="CDD" id="cd00805">
    <property type="entry name" value="TyrRS_core"/>
    <property type="match status" value="1"/>
</dbReference>
<dbReference type="GO" id="GO:0033744">
    <property type="term" value="F:L-methionine:thioredoxin-disulfide S-oxidoreductase activity"/>
    <property type="evidence" value="ECO:0007669"/>
    <property type="project" value="RHEA"/>
</dbReference>
<feature type="domain" description="Tyrosine--tRNA ligase SYY-like C-terminal" evidence="15">
    <location>
        <begin position="511"/>
        <end position="571"/>
    </location>
</feature>
<evidence type="ECO:0000259" key="14">
    <source>
        <dbReference type="Pfam" id="PF01625"/>
    </source>
</evidence>
<dbReference type="NCBIfam" id="TIGR00401">
    <property type="entry name" value="msrA"/>
    <property type="match status" value="1"/>
</dbReference>
<comment type="similarity">
    <text evidence="11">Belongs to the MsrA Met sulfoxide reductase family.</text>
</comment>
<dbReference type="Gene3D" id="1.10.240.10">
    <property type="entry name" value="Tyrosyl-Transfer RNA Synthetase"/>
    <property type="match status" value="1"/>
</dbReference>
<evidence type="ECO:0000256" key="7">
    <source>
        <dbReference type="ARBA" id="ARBA00023146"/>
    </source>
</evidence>
<protein>
    <recommendedName>
        <fullName evidence="11">Peptide methionine sulfoxide reductase MsrA</fullName>
        <shortName evidence="11">Protein-methionine-S-oxide reductase</shortName>
        <ecNumber evidence="11">1.8.4.11</ecNumber>
    </recommendedName>
    <alternativeName>
        <fullName evidence="11">Peptide-methionine (S)-S-oxide reductase</fullName>
        <shortName evidence="11">Peptide Met(O) reductase</shortName>
    </alternativeName>
</protein>
<dbReference type="GO" id="GO:0003723">
    <property type="term" value="F:RNA binding"/>
    <property type="evidence" value="ECO:0007669"/>
    <property type="project" value="UniProtKB-KW"/>
</dbReference>
<comment type="function">
    <text evidence="11">Has an important function as a repair enzyme for proteins that have been inactivated by oxidation. Catalyzes the reversible oxidation-reduction of methionine sulfoxide in proteins to methionine.</text>
</comment>
<dbReference type="Gene3D" id="3.40.50.620">
    <property type="entry name" value="HUPs"/>
    <property type="match status" value="1"/>
</dbReference>
<dbReference type="Proteomes" id="UP000019229">
    <property type="component" value="Chromosome"/>
</dbReference>
<dbReference type="HOGENOM" id="CLU_024003_0_2_14"/>
<evidence type="ECO:0000256" key="5">
    <source>
        <dbReference type="ARBA" id="ARBA00022917"/>
    </source>
</evidence>
<dbReference type="PRINTS" id="PR01040">
    <property type="entry name" value="TRNASYNTHTYR"/>
</dbReference>
<evidence type="ECO:0000256" key="10">
    <source>
        <dbReference type="ARBA" id="ARBA00048782"/>
    </source>
</evidence>
<dbReference type="Pfam" id="PF00579">
    <property type="entry name" value="tRNA-synt_1b"/>
    <property type="match status" value="1"/>
</dbReference>
<dbReference type="InterPro" id="IPR001412">
    <property type="entry name" value="aa-tRNA-synth_I_CS"/>
</dbReference>
<name>W5UTH6_9BACT</name>
<keyword evidence="6 11" id="KW-0560">Oxidoreductase</keyword>
<dbReference type="STRING" id="743966.MYB_02065"/>
<dbReference type="GO" id="GO:0005524">
    <property type="term" value="F:ATP binding"/>
    <property type="evidence" value="ECO:0007669"/>
    <property type="project" value="UniProtKB-KW"/>
</dbReference>
<dbReference type="eggNOG" id="COG0225">
    <property type="taxonomic scope" value="Bacteria"/>
</dbReference>
<comment type="catalytic activity">
    <reaction evidence="10 11">
        <text>[thioredoxin]-disulfide + L-methionine + H2O = L-methionine (S)-S-oxide + [thioredoxin]-dithiol</text>
        <dbReference type="Rhea" id="RHEA:19993"/>
        <dbReference type="Rhea" id="RHEA-COMP:10698"/>
        <dbReference type="Rhea" id="RHEA-COMP:10700"/>
        <dbReference type="ChEBI" id="CHEBI:15377"/>
        <dbReference type="ChEBI" id="CHEBI:29950"/>
        <dbReference type="ChEBI" id="CHEBI:50058"/>
        <dbReference type="ChEBI" id="CHEBI:57844"/>
        <dbReference type="ChEBI" id="CHEBI:58772"/>
        <dbReference type="EC" id="1.8.4.11"/>
    </reaction>
</comment>
<evidence type="ECO:0000256" key="2">
    <source>
        <dbReference type="ARBA" id="ARBA00022741"/>
    </source>
</evidence>
<dbReference type="PROSITE" id="PS00178">
    <property type="entry name" value="AA_TRNA_LIGASE_I"/>
    <property type="match status" value="1"/>
</dbReference>
<feature type="domain" description="Peptide methionine sulphoxide reductase MsrA" evidence="14">
    <location>
        <begin position="4"/>
        <end position="152"/>
    </location>
</feature>
<dbReference type="HAMAP" id="MF_01401">
    <property type="entry name" value="MsrA"/>
    <property type="match status" value="1"/>
</dbReference>
<evidence type="ECO:0000256" key="12">
    <source>
        <dbReference type="PROSITE-ProRule" id="PRU00182"/>
    </source>
</evidence>
<evidence type="ECO:0000256" key="13">
    <source>
        <dbReference type="RuleBase" id="RU363036"/>
    </source>
</evidence>
<dbReference type="PANTHER" id="PTHR11766">
    <property type="entry name" value="TYROSYL-TRNA SYNTHETASE"/>
    <property type="match status" value="1"/>
</dbReference>
<dbReference type="Pfam" id="PF01625">
    <property type="entry name" value="PMSR"/>
    <property type="match status" value="1"/>
</dbReference>
<dbReference type="SUPFAM" id="SSF55068">
    <property type="entry name" value="Peptide methionine sulfoxide reductase"/>
    <property type="match status" value="1"/>
</dbReference>
<evidence type="ECO:0000313" key="17">
    <source>
        <dbReference type="Proteomes" id="UP000019229"/>
    </source>
</evidence>
<evidence type="ECO:0000256" key="8">
    <source>
        <dbReference type="ARBA" id="ARBA00047806"/>
    </source>
</evidence>
<comment type="catalytic activity">
    <reaction evidence="9">
        <text>tRNA(Tyr) + L-tyrosine + ATP = L-tyrosyl-tRNA(Tyr) + AMP + diphosphate + H(+)</text>
        <dbReference type="Rhea" id="RHEA:10220"/>
        <dbReference type="Rhea" id="RHEA-COMP:9706"/>
        <dbReference type="Rhea" id="RHEA-COMP:9707"/>
        <dbReference type="ChEBI" id="CHEBI:15378"/>
        <dbReference type="ChEBI" id="CHEBI:30616"/>
        <dbReference type="ChEBI" id="CHEBI:33019"/>
        <dbReference type="ChEBI" id="CHEBI:58315"/>
        <dbReference type="ChEBI" id="CHEBI:78442"/>
        <dbReference type="ChEBI" id="CHEBI:78536"/>
        <dbReference type="ChEBI" id="CHEBI:456215"/>
        <dbReference type="EC" id="6.1.1.1"/>
    </reaction>
</comment>
<evidence type="ECO:0000313" key="16">
    <source>
        <dbReference type="EMBL" id="AHH45417.1"/>
    </source>
</evidence>
<dbReference type="EC" id="1.8.4.11" evidence="11"/>
<keyword evidence="1 13" id="KW-0436">Ligase</keyword>
<dbReference type="PATRIC" id="fig|743966.3.peg.416"/>
<dbReference type="InterPro" id="IPR002307">
    <property type="entry name" value="Tyr-tRNA-ligase"/>
</dbReference>
<dbReference type="InterPro" id="IPR054608">
    <property type="entry name" value="SYY-like_C"/>
</dbReference>
<feature type="active site" evidence="11">
    <location>
        <position position="10"/>
    </location>
</feature>
<keyword evidence="3 13" id="KW-0067">ATP-binding</keyword>
<comment type="similarity">
    <text evidence="13">Belongs to the class-I aminoacyl-tRNA synthetase family.</text>
</comment>
<dbReference type="KEGG" id="mbc:MYB_02065"/>
<organism evidence="16 17">
    <name type="scientific">Mesomycoplasma bovoculi M165/69</name>
    <dbReference type="NCBI Taxonomy" id="743966"/>
    <lineage>
        <taxon>Bacteria</taxon>
        <taxon>Bacillati</taxon>
        <taxon>Mycoplasmatota</taxon>
        <taxon>Mycoplasmoidales</taxon>
        <taxon>Metamycoplasmataceae</taxon>
        <taxon>Mesomycoplasma</taxon>
    </lineage>
</organism>
<dbReference type="GO" id="GO:0005829">
    <property type="term" value="C:cytosol"/>
    <property type="evidence" value="ECO:0007669"/>
    <property type="project" value="TreeGrafter"/>
</dbReference>
<keyword evidence="7 13" id="KW-0030">Aminoacyl-tRNA synthetase</keyword>
<dbReference type="Gene3D" id="3.30.1060.10">
    <property type="entry name" value="Peptide methionine sulphoxide reductase MsrA"/>
    <property type="match status" value="1"/>
</dbReference>
<dbReference type="InterPro" id="IPR014729">
    <property type="entry name" value="Rossmann-like_a/b/a_fold"/>
</dbReference>
<dbReference type="InterPro" id="IPR036986">
    <property type="entry name" value="S4_RNA-bd_sf"/>
</dbReference>
<evidence type="ECO:0000259" key="15">
    <source>
        <dbReference type="Pfam" id="PF22421"/>
    </source>
</evidence>
<proteinExistence type="inferred from homology"/>
<dbReference type="GO" id="GO:0006437">
    <property type="term" value="P:tyrosyl-tRNA aminoacylation"/>
    <property type="evidence" value="ECO:0007669"/>
    <property type="project" value="UniProtKB-UniRule"/>
</dbReference>
<dbReference type="InterPro" id="IPR002569">
    <property type="entry name" value="Met_Sox_Rdtase_MsrA_dom"/>
</dbReference>
<dbReference type="PANTHER" id="PTHR11766:SF0">
    <property type="entry name" value="TYROSINE--TRNA LIGASE, MITOCHONDRIAL"/>
    <property type="match status" value="1"/>
</dbReference>
<evidence type="ECO:0000256" key="4">
    <source>
        <dbReference type="ARBA" id="ARBA00022884"/>
    </source>
</evidence>
<reference evidence="16 17" key="1">
    <citation type="journal article" date="2014" name="Genome Announc.">
        <title>Complete Genome Sequence of Mycoplasma bovoculi Strain M165/69T (ATCC 29104).</title>
        <authorList>
            <person name="Calcutt M.J."/>
            <person name="Foecking M.F."/>
        </authorList>
    </citation>
    <scope>NUCLEOTIDE SEQUENCE [LARGE SCALE GENOMIC DNA]</scope>
    <source>
        <strain evidence="16">M165/69</strain>
    </source>
</reference>
<dbReference type="Gene3D" id="3.10.290.10">
    <property type="entry name" value="RNA-binding S4 domain"/>
    <property type="match status" value="1"/>
</dbReference>
<keyword evidence="4 12" id="KW-0694">RNA-binding</keyword>
<accession>W5UTH6</accession>